<gene>
    <name evidence="1" type="ordered locus">MMOB0310</name>
</gene>
<accession>Q6KIQ9</accession>
<dbReference type="KEGG" id="mmo:MMOB0310"/>
<dbReference type="Proteomes" id="UP000009072">
    <property type="component" value="Chromosome"/>
</dbReference>
<name>Q6KIQ9_MYCM1</name>
<sequence>MMKINFAENKIIYTNNYFEFLLNLENINDFLIINPFSKVSEILNFKSKSFFNNFFMDEYSINFLNLISHEKINEMSNDINQKLGFEFVSTNLDLEKNTKSFLEIDKDLLINEINILNILKIIDKYSNETISILIYGIKLKNFSEFIFNKLNIIYLIDKLAYNLSFENIEQLVFANKKEIVEIFDKEKLINYLESGTKTLITVEKINNYLKGEESFDSFLINKFLEKI</sequence>
<reference evidence="1 2" key="1">
    <citation type="journal article" date="2004" name="Genome Res.">
        <title>The complete genome and proteome of Mycoplasma mobile.</title>
        <authorList>
            <person name="Jaffe J.D."/>
            <person name="Stange-Thomann N."/>
            <person name="Smith C."/>
            <person name="DeCaprio D."/>
            <person name="Fisher S."/>
            <person name="Butler J."/>
            <person name="Calvo S."/>
            <person name="Elkins T."/>
            <person name="FitzGerald M.G."/>
            <person name="Hafez N."/>
            <person name="Kodira C.D."/>
            <person name="Major J."/>
            <person name="Wang S."/>
            <person name="Wilkinson J."/>
            <person name="Nicol R."/>
            <person name="Nusbaum C."/>
            <person name="Birren B."/>
            <person name="Berg H.C."/>
            <person name="Church G.M."/>
        </authorList>
    </citation>
    <scope>NUCLEOTIDE SEQUENCE [LARGE SCALE GENOMIC DNA]</scope>
    <source>
        <strain evidence="2">ATCC 43663 / 163K / NCTC 11711</strain>
    </source>
</reference>
<organism evidence="1 2">
    <name type="scientific">Mycoplasma mobile (strain ATCC 43663 / 163K / NCTC 11711)</name>
    <name type="common">Mesomycoplasma mobile</name>
    <dbReference type="NCBI Taxonomy" id="267748"/>
    <lineage>
        <taxon>Bacteria</taxon>
        <taxon>Bacillati</taxon>
        <taxon>Mycoplasmatota</taxon>
        <taxon>Mycoplasmoidales</taxon>
        <taxon>Metamycoplasmataceae</taxon>
        <taxon>Mesomycoplasma</taxon>
    </lineage>
</organism>
<keyword evidence="2" id="KW-1185">Reference proteome</keyword>
<dbReference type="EMBL" id="AE017308">
    <property type="protein sequence ID" value="AAT27517.1"/>
    <property type="molecule type" value="Genomic_DNA"/>
</dbReference>
<dbReference type="STRING" id="267748.MMOB0310"/>
<dbReference type="HOGENOM" id="CLU_1218676_0_0_14"/>
<evidence type="ECO:0000313" key="2">
    <source>
        <dbReference type="Proteomes" id="UP000009072"/>
    </source>
</evidence>
<evidence type="ECO:0000313" key="1">
    <source>
        <dbReference type="EMBL" id="AAT27517.1"/>
    </source>
</evidence>
<protein>
    <submittedName>
        <fullName evidence="1">Expressed protein</fullName>
    </submittedName>
</protein>
<dbReference type="AlphaFoldDB" id="Q6KIQ9"/>
<proteinExistence type="predicted"/>